<evidence type="ECO:0000259" key="2">
    <source>
        <dbReference type="PROSITE" id="PS50405"/>
    </source>
</evidence>
<dbReference type="OrthoDB" id="414243at2759"/>
<dbReference type="InterPro" id="IPR004045">
    <property type="entry name" value="Glutathione_S-Trfase_N"/>
</dbReference>
<dbReference type="AlphaFoldDB" id="A0A197JJK6"/>
<evidence type="ECO:0000313" key="4">
    <source>
        <dbReference type="Proteomes" id="UP000078512"/>
    </source>
</evidence>
<accession>A0A197JJK6</accession>
<evidence type="ECO:0008006" key="5">
    <source>
        <dbReference type="Google" id="ProtNLM"/>
    </source>
</evidence>
<dbReference type="STRING" id="1314771.A0A197JJK6"/>
<dbReference type="Gene3D" id="3.40.30.10">
    <property type="entry name" value="Glutaredoxin"/>
    <property type="match status" value="1"/>
</dbReference>
<dbReference type="Gene3D" id="1.20.1050.10">
    <property type="match status" value="1"/>
</dbReference>
<dbReference type="GO" id="GO:0004364">
    <property type="term" value="F:glutathione transferase activity"/>
    <property type="evidence" value="ECO:0007669"/>
    <property type="project" value="TreeGrafter"/>
</dbReference>
<dbReference type="Proteomes" id="UP000078512">
    <property type="component" value="Unassembled WGS sequence"/>
</dbReference>
<dbReference type="PANTHER" id="PTHR11571">
    <property type="entry name" value="GLUTATHIONE S-TRANSFERASE"/>
    <property type="match status" value="1"/>
</dbReference>
<dbReference type="InterPro" id="IPR004046">
    <property type="entry name" value="GST_C"/>
</dbReference>
<protein>
    <recommendedName>
        <fullName evidence="5">GST N-terminal domain-containing protein</fullName>
    </recommendedName>
</protein>
<name>A0A197JJK6_9FUNG</name>
<evidence type="ECO:0000313" key="3">
    <source>
        <dbReference type="EMBL" id="OAQ25158.1"/>
    </source>
</evidence>
<dbReference type="InterPro" id="IPR050213">
    <property type="entry name" value="GST_superfamily"/>
</dbReference>
<dbReference type="PROSITE" id="PS50404">
    <property type="entry name" value="GST_NTER"/>
    <property type="match status" value="1"/>
</dbReference>
<dbReference type="SUPFAM" id="SSF47616">
    <property type="entry name" value="GST C-terminal domain-like"/>
    <property type="match status" value="1"/>
</dbReference>
<proteinExistence type="predicted"/>
<evidence type="ECO:0000259" key="1">
    <source>
        <dbReference type="PROSITE" id="PS50404"/>
    </source>
</evidence>
<organism evidence="3 4">
    <name type="scientific">Linnemannia elongata AG-77</name>
    <dbReference type="NCBI Taxonomy" id="1314771"/>
    <lineage>
        <taxon>Eukaryota</taxon>
        <taxon>Fungi</taxon>
        <taxon>Fungi incertae sedis</taxon>
        <taxon>Mucoromycota</taxon>
        <taxon>Mortierellomycotina</taxon>
        <taxon>Mortierellomycetes</taxon>
        <taxon>Mortierellales</taxon>
        <taxon>Mortierellaceae</taxon>
        <taxon>Linnemannia</taxon>
    </lineage>
</organism>
<feature type="domain" description="GST N-terminal" evidence="1">
    <location>
        <begin position="22"/>
        <end position="103"/>
    </location>
</feature>
<gene>
    <name evidence="3" type="ORF">K457DRAFT_141373</name>
</gene>
<reference evidence="3 4" key="1">
    <citation type="submission" date="2016-05" db="EMBL/GenBank/DDBJ databases">
        <title>Genome sequencing reveals origins of a unique bacterial endosymbiosis in the earliest lineages of terrestrial Fungi.</title>
        <authorList>
            <consortium name="DOE Joint Genome Institute"/>
            <person name="Uehling J."/>
            <person name="Gryganskyi A."/>
            <person name="Hameed K."/>
            <person name="Tschaplinski T."/>
            <person name="Misztal P."/>
            <person name="Wu S."/>
            <person name="Desiro A."/>
            <person name="Vande Pol N."/>
            <person name="Du Z.-Y."/>
            <person name="Zienkiewicz A."/>
            <person name="Zienkiewicz K."/>
            <person name="Morin E."/>
            <person name="Tisserant E."/>
            <person name="Splivallo R."/>
            <person name="Hainaut M."/>
            <person name="Henrissat B."/>
            <person name="Ohm R."/>
            <person name="Kuo A."/>
            <person name="Yan J."/>
            <person name="Lipzen A."/>
            <person name="Nolan M."/>
            <person name="Labutti K."/>
            <person name="Barry K."/>
            <person name="Goldstein A."/>
            <person name="Labbe J."/>
            <person name="Schadt C."/>
            <person name="Tuskan G."/>
            <person name="Grigoriev I."/>
            <person name="Martin F."/>
            <person name="Vilgalys R."/>
            <person name="Bonito G."/>
        </authorList>
    </citation>
    <scope>NUCLEOTIDE SEQUENCE [LARGE SCALE GENOMIC DNA]</scope>
    <source>
        <strain evidence="3 4">AG-77</strain>
    </source>
</reference>
<sequence>MIQATKNLSTEAMSKILEGKNNEYSLLYFPFHGVVAALRAMLAMSDAKVTFTQPDDWPVEKKETQFGHMPILYETDPITNQTLALTELSVLEEYIGRKYNFLGSNAYETNQILTFNSSTQSLFDKFVTLVVRTADPEIRAKMMETFLTSFIGEWAEFHERALQANVAAGIAKTGHYVGEKISLADLKTATVVTVMMKLSGDKFISEEKTPAIMEVCKTVEADERYKKWRASDDVKLFNEVTKQRFNL</sequence>
<keyword evidence="4" id="KW-1185">Reference proteome</keyword>
<dbReference type="PROSITE" id="PS50405">
    <property type="entry name" value="GST_CTER"/>
    <property type="match status" value="1"/>
</dbReference>
<dbReference type="InterPro" id="IPR036282">
    <property type="entry name" value="Glutathione-S-Trfase_C_sf"/>
</dbReference>
<dbReference type="EMBL" id="KV442082">
    <property type="protein sequence ID" value="OAQ25158.1"/>
    <property type="molecule type" value="Genomic_DNA"/>
</dbReference>
<feature type="domain" description="GST C-terminal" evidence="2">
    <location>
        <begin position="105"/>
        <end position="245"/>
    </location>
</feature>
<dbReference type="GO" id="GO:0006749">
    <property type="term" value="P:glutathione metabolic process"/>
    <property type="evidence" value="ECO:0007669"/>
    <property type="project" value="TreeGrafter"/>
</dbReference>
<dbReference type="InterPro" id="IPR010987">
    <property type="entry name" value="Glutathione-S-Trfase_C-like"/>
</dbReference>
<dbReference type="Pfam" id="PF14497">
    <property type="entry name" value="GST_C_3"/>
    <property type="match status" value="1"/>
</dbReference>